<organism evidence="1 2">
    <name type="scientific">Adineta steineri</name>
    <dbReference type="NCBI Taxonomy" id="433720"/>
    <lineage>
        <taxon>Eukaryota</taxon>
        <taxon>Metazoa</taxon>
        <taxon>Spiralia</taxon>
        <taxon>Gnathifera</taxon>
        <taxon>Rotifera</taxon>
        <taxon>Eurotatoria</taxon>
        <taxon>Bdelloidea</taxon>
        <taxon>Adinetida</taxon>
        <taxon>Adinetidae</taxon>
        <taxon>Adineta</taxon>
    </lineage>
</organism>
<evidence type="ECO:0000313" key="1">
    <source>
        <dbReference type="EMBL" id="CAF4354363.1"/>
    </source>
</evidence>
<comment type="caution">
    <text evidence="1">The sequence shown here is derived from an EMBL/GenBank/DDBJ whole genome shotgun (WGS) entry which is preliminary data.</text>
</comment>
<dbReference type="AlphaFoldDB" id="A0A820L7H6"/>
<evidence type="ECO:0000313" key="2">
    <source>
        <dbReference type="Proteomes" id="UP000663844"/>
    </source>
</evidence>
<accession>A0A820L7H6</accession>
<protein>
    <submittedName>
        <fullName evidence="1">Uncharacterized protein</fullName>
    </submittedName>
</protein>
<sequence length="92" mass="10733">PAKEVTILQQNEKQMKKGFVPLARGRSQSTRLNHEKSQCLCMNCNNSYSTLFQTINNVDLIKNVLPCDENDITNISKYEYELSYDEEHLFRC</sequence>
<dbReference type="Proteomes" id="UP000663844">
    <property type="component" value="Unassembled WGS sequence"/>
</dbReference>
<reference evidence="1" key="1">
    <citation type="submission" date="2021-02" db="EMBL/GenBank/DDBJ databases">
        <authorList>
            <person name="Nowell W R."/>
        </authorList>
    </citation>
    <scope>NUCLEOTIDE SEQUENCE</scope>
</reference>
<name>A0A820L7H6_9BILA</name>
<dbReference type="EMBL" id="CAJOAZ010021277">
    <property type="protein sequence ID" value="CAF4354363.1"/>
    <property type="molecule type" value="Genomic_DNA"/>
</dbReference>
<feature type="non-terminal residue" evidence="1">
    <location>
        <position position="1"/>
    </location>
</feature>
<gene>
    <name evidence="1" type="ORF">OXD698_LOCUS48952</name>
</gene>
<proteinExistence type="predicted"/>